<accession>A7HLM4</accession>
<keyword evidence="1" id="KW-1133">Transmembrane helix</keyword>
<dbReference type="STRING" id="381764.Fnod_0957"/>
<dbReference type="PANTHER" id="PTHR34387:SF2">
    <property type="entry name" value="SLR1258 PROTEIN"/>
    <property type="match status" value="1"/>
</dbReference>
<dbReference type="KEGG" id="fno:Fnod_0957"/>
<dbReference type="InterPro" id="IPR052022">
    <property type="entry name" value="26kDa_periplasmic_antigen"/>
</dbReference>
<reference evidence="2 3" key="2">
    <citation type="journal article" date="2009" name="Proc. Natl. Acad. Sci. U.S.A.">
        <title>On the chimeric nature, thermophilic origin, and phylogenetic placement of the Thermotogales.</title>
        <authorList>
            <person name="Zhaxybayeva O."/>
            <person name="Swithers K.S."/>
            <person name="Lapierre P."/>
            <person name="Fournier G.P."/>
            <person name="Bickhart D.M."/>
            <person name="DeBoy R.T."/>
            <person name="Nelson K.E."/>
            <person name="Nesbo C.L."/>
            <person name="Doolittle W.F."/>
            <person name="Gogarten J.P."/>
            <person name="Noll K.M."/>
        </authorList>
    </citation>
    <scope>NUCLEOTIDE SEQUENCE [LARGE SCALE GENOMIC DNA]</scope>
    <source>
        <strain evidence="3">ATCC 35602 / DSM 5306 / Rt17-B1</strain>
    </source>
</reference>
<reference evidence="2 3" key="1">
    <citation type="submission" date="2007-07" db="EMBL/GenBank/DDBJ databases">
        <title>Complete sequence of Fervidobacterium nodosum Rt17-B1.</title>
        <authorList>
            <consortium name="US DOE Joint Genome Institute"/>
            <person name="Copeland A."/>
            <person name="Lucas S."/>
            <person name="Lapidus A."/>
            <person name="Barry K."/>
            <person name="Glavina del Rio T."/>
            <person name="Dalin E."/>
            <person name="Tice H."/>
            <person name="Pitluck S."/>
            <person name="Saunders E."/>
            <person name="Brettin T."/>
            <person name="Bruce D."/>
            <person name="Detter J.C."/>
            <person name="Han C."/>
            <person name="Schmutz J."/>
            <person name="Larimer F."/>
            <person name="Land M."/>
            <person name="Hauser L."/>
            <person name="Kyrpides N."/>
            <person name="Mikhailova N."/>
            <person name="Nelson K."/>
            <person name="Gogarten J.P."/>
            <person name="Noll K."/>
            <person name="Richardson P."/>
        </authorList>
    </citation>
    <scope>NUCLEOTIDE SEQUENCE [LARGE SCALE GENOMIC DNA]</scope>
    <source>
        <strain evidence="3">ATCC 35602 / DSM 5306 / Rt17-B1</strain>
    </source>
</reference>
<evidence type="ECO:0000256" key="1">
    <source>
        <dbReference type="SAM" id="Phobius"/>
    </source>
</evidence>
<keyword evidence="1" id="KW-0812">Transmembrane</keyword>
<dbReference type="eggNOG" id="COG2859">
    <property type="taxonomic scope" value="Bacteria"/>
</dbReference>
<dbReference type="GO" id="GO:0006974">
    <property type="term" value="P:DNA damage response"/>
    <property type="evidence" value="ECO:0007669"/>
    <property type="project" value="TreeGrafter"/>
</dbReference>
<feature type="transmembrane region" description="Helical" evidence="1">
    <location>
        <begin position="20"/>
        <end position="42"/>
    </location>
</feature>
<dbReference type="Pfam" id="PF04402">
    <property type="entry name" value="SIMPL"/>
    <property type="match status" value="1"/>
</dbReference>
<name>A7HLM4_FERNB</name>
<dbReference type="InterPro" id="IPR007497">
    <property type="entry name" value="SIMPL/DUF541"/>
</dbReference>
<proteinExistence type="predicted"/>
<evidence type="ECO:0008006" key="4">
    <source>
        <dbReference type="Google" id="ProtNLM"/>
    </source>
</evidence>
<dbReference type="RefSeq" id="WP_011994122.1">
    <property type="nucleotide sequence ID" value="NC_009718.1"/>
</dbReference>
<organism evidence="2 3">
    <name type="scientific">Fervidobacterium nodosum (strain ATCC 35602 / DSM 5306 / Rt17-B1)</name>
    <dbReference type="NCBI Taxonomy" id="381764"/>
    <lineage>
        <taxon>Bacteria</taxon>
        <taxon>Thermotogati</taxon>
        <taxon>Thermotogota</taxon>
        <taxon>Thermotogae</taxon>
        <taxon>Thermotogales</taxon>
        <taxon>Fervidobacteriaceae</taxon>
        <taxon>Fervidobacterium</taxon>
    </lineage>
</organism>
<dbReference type="Proteomes" id="UP000002415">
    <property type="component" value="Chromosome"/>
</dbReference>
<keyword evidence="3" id="KW-1185">Reference proteome</keyword>
<evidence type="ECO:0000313" key="2">
    <source>
        <dbReference type="EMBL" id="ABS60807.1"/>
    </source>
</evidence>
<gene>
    <name evidence="2" type="ordered locus">Fnod_0957</name>
</gene>
<evidence type="ECO:0000313" key="3">
    <source>
        <dbReference type="Proteomes" id="UP000002415"/>
    </source>
</evidence>
<dbReference type="OrthoDB" id="9785289at2"/>
<dbReference type="Gene3D" id="3.30.110.170">
    <property type="entry name" value="Protein of unknown function (DUF541), domain 1"/>
    <property type="match status" value="1"/>
</dbReference>
<dbReference type="AlphaFoldDB" id="A7HLM4"/>
<keyword evidence="1" id="KW-0472">Membrane</keyword>
<dbReference type="PANTHER" id="PTHR34387">
    <property type="entry name" value="SLR1258 PROTEIN"/>
    <property type="match status" value="1"/>
</dbReference>
<dbReference type="Gene3D" id="3.30.70.2970">
    <property type="entry name" value="Protein of unknown function (DUF541), domain 2"/>
    <property type="match status" value="1"/>
</dbReference>
<sequence length="254" mass="28694">MVEKNAKDMNNVGIFKRPLFFASIILGLAFIIGMSIFGYLFYLSRIPQKTLTVTGSARERVISDLAKWSSNYSVKVTESKLEEGFKLIKSFEKNVLEIFKENGISEDEITISAISVNELYVDPERQTERFYILTQQIYVETKDVEHIAQKSKSIIQKILDTGIAFQSFPVEYYYSKLPEKRVQLLSEAVKDARRRAEEIAKSGGLKVGKVLSARSGVVQVLAPNSVEISDYGSYDTSTLEKEIMVTVNVVFEAK</sequence>
<dbReference type="EMBL" id="CP000771">
    <property type="protein sequence ID" value="ABS60807.1"/>
    <property type="molecule type" value="Genomic_DNA"/>
</dbReference>
<protein>
    <recommendedName>
        <fullName evidence="4">SIMPL domain-containing protein</fullName>
    </recommendedName>
</protein>
<dbReference type="HOGENOM" id="CLU_077423_0_0_0"/>